<proteinExistence type="predicted"/>
<name>A0A6M8U6M0_9GAMM</name>
<accession>A0A6M8U6M0</accession>
<keyword evidence="2" id="KW-1185">Reference proteome</keyword>
<protein>
    <submittedName>
        <fullName evidence="1">Uncharacterized protein</fullName>
    </submittedName>
</protein>
<sequence>MKIRNQFARQTVDIYAIYWIGENTYFYGLPKGNGGLTVYKLENGIDIIDPNLDGDFIYYKEGVFYKPLIEEKLLDDLLEYDETAYNRFLEILKAKGRVDPDFY</sequence>
<dbReference type="EMBL" id="CP054212">
    <property type="protein sequence ID" value="QKJ86255.1"/>
    <property type="molecule type" value="Genomic_DNA"/>
</dbReference>
<organism evidence="1 2">
    <name type="scientific">Paramixta manurensis</name>
    <dbReference type="NCBI Taxonomy" id="2740817"/>
    <lineage>
        <taxon>Bacteria</taxon>
        <taxon>Pseudomonadati</taxon>
        <taxon>Pseudomonadota</taxon>
        <taxon>Gammaproteobacteria</taxon>
        <taxon>Enterobacterales</taxon>
        <taxon>Erwiniaceae</taxon>
        <taxon>Paramixta</taxon>
    </lineage>
</organism>
<dbReference type="RefSeq" id="WP_173633284.1">
    <property type="nucleotide sequence ID" value="NZ_CP054212.1"/>
</dbReference>
<dbReference type="AlphaFoldDB" id="A0A6M8U6M0"/>
<evidence type="ECO:0000313" key="2">
    <source>
        <dbReference type="Proteomes" id="UP000505325"/>
    </source>
</evidence>
<dbReference type="KEGG" id="pmak:PMPD1_1292"/>
<reference evidence="1 2" key="1">
    <citation type="submission" date="2020-06" db="EMBL/GenBank/DDBJ databases">
        <title>Genome sequence of Paramixta manurensis strain PD-1.</title>
        <authorList>
            <person name="Lee C.W."/>
            <person name="Kim J."/>
        </authorList>
    </citation>
    <scope>NUCLEOTIDE SEQUENCE [LARGE SCALE GENOMIC DNA]</scope>
    <source>
        <strain evidence="1 2">PD-1</strain>
    </source>
</reference>
<evidence type="ECO:0000313" key="1">
    <source>
        <dbReference type="EMBL" id="QKJ86255.1"/>
    </source>
</evidence>
<dbReference type="Proteomes" id="UP000505325">
    <property type="component" value="Chromosome"/>
</dbReference>
<gene>
    <name evidence="1" type="ORF">PMPD1_1292</name>
</gene>